<dbReference type="AlphaFoldDB" id="A0A1G9M3W2"/>
<reference evidence="2 3" key="1">
    <citation type="submission" date="2016-10" db="EMBL/GenBank/DDBJ databases">
        <authorList>
            <person name="de Groot N.N."/>
        </authorList>
    </citation>
    <scope>NUCLEOTIDE SEQUENCE [LARGE SCALE GENOMIC DNA]</scope>
    <source>
        <strain evidence="2 3">SLAS-1</strain>
    </source>
</reference>
<comment type="similarity">
    <text evidence="1">Belongs to the UPF0175 family.</text>
</comment>
<dbReference type="InterPro" id="IPR052264">
    <property type="entry name" value="UPF0175_domain"/>
</dbReference>
<accession>A0A1G9M3W2</accession>
<evidence type="ECO:0000313" key="2">
    <source>
        <dbReference type="EMBL" id="SDL68641.1"/>
    </source>
</evidence>
<evidence type="ECO:0000313" key="3">
    <source>
        <dbReference type="Proteomes" id="UP000199476"/>
    </source>
</evidence>
<dbReference type="PANTHER" id="PTHR37525">
    <property type="entry name" value="UPF0175 PROTEIN SSL1255"/>
    <property type="match status" value="1"/>
</dbReference>
<dbReference type="EMBL" id="FNGO01000007">
    <property type="protein sequence ID" value="SDL68641.1"/>
    <property type="molecule type" value="Genomic_DNA"/>
</dbReference>
<organism evidence="2 3">
    <name type="scientific">Halarsenatibacter silvermanii</name>
    <dbReference type="NCBI Taxonomy" id="321763"/>
    <lineage>
        <taxon>Bacteria</taxon>
        <taxon>Bacillati</taxon>
        <taxon>Bacillota</taxon>
        <taxon>Clostridia</taxon>
        <taxon>Halanaerobiales</taxon>
        <taxon>Halarsenatibacteraceae</taxon>
        <taxon>Halarsenatibacter</taxon>
    </lineage>
</organism>
<sequence length="85" mass="9901">MPAKKEVEFPEEILVSLKTSEDELIKEMKLALAVKYFKEKKLSVGQAAELAEMPEEDFIRYLGEEEISVFRYDDLEELEEDIENA</sequence>
<protein>
    <submittedName>
        <fullName evidence="2">Uncharacterized protein family (UPF0175)</fullName>
    </submittedName>
</protein>
<dbReference type="Pfam" id="PF03683">
    <property type="entry name" value="UPF0175"/>
    <property type="match status" value="1"/>
</dbReference>
<keyword evidence="3" id="KW-1185">Reference proteome</keyword>
<dbReference type="RefSeq" id="WP_089759428.1">
    <property type="nucleotide sequence ID" value="NZ_FNGO01000007.1"/>
</dbReference>
<dbReference type="STRING" id="321763.SAMN04488692_10792"/>
<dbReference type="InterPro" id="IPR005368">
    <property type="entry name" value="UPF0175"/>
</dbReference>
<proteinExistence type="inferred from homology"/>
<dbReference type="OrthoDB" id="1716868at2"/>
<name>A0A1G9M3W2_9FIRM</name>
<evidence type="ECO:0000256" key="1">
    <source>
        <dbReference type="ARBA" id="ARBA00005651"/>
    </source>
</evidence>
<dbReference type="Proteomes" id="UP000199476">
    <property type="component" value="Unassembled WGS sequence"/>
</dbReference>
<gene>
    <name evidence="2" type="ORF">SAMN04488692_10792</name>
</gene>
<dbReference type="PANTHER" id="PTHR37525:SF1">
    <property type="entry name" value="UPF0175 PROTEIN SSL1255"/>
    <property type="match status" value="1"/>
</dbReference>